<protein>
    <recommendedName>
        <fullName evidence="8">MFS transporter</fullName>
    </recommendedName>
</protein>
<dbReference type="PANTHER" id="PTHR23502:SF160">
    <property type="entry name" value="MAJOR FACILITATOR SUPERFAMILY (MFS) PROFILE DOMAIN-CONTAINING PROTEIN-RELATED"/>
    <property type="match status" value="1"/>
</dbReference>
<dbReference type="PANTHER" id="PTHR23502">
    <property type="entry name" value="MAJOR FACILITATOR SUPERFAMILY"/>
    <property type="match status" value="1"/>
</dbReference>
<keyword evidence="7" id="KW-1185">Reference proteome</keyword>
<evidence type="ECO:0000313" key="7">
    <source>
        <dbReference type="Proteomes" id="UP001521785"/>
    </source>
</evidence>
<keyword evidence="4 5" id="KW-0472">Membrane</keyword>
<feature type="transmembrane region" description="Helical" evidence="5">
    <location>
        <begin position="111"/>
        <end position="137"/>
    </location>
</feature>
<dbReference type="EMBL" id="JAKJXO020000002">
    <property type="protein sequence ID" value="KAL1610165.1"/>
    <property type="molecule type" value="Genomic_DNA"/>
</dbReference>
<evidence type="ECO:0008006" key="8">
    <source>
        <dbReference type="Google" id="ProtNLM"/>
    </source>
</evidence>
<feature type="transmembrane region" description="Helical" evidence="5">
    <location>
        <begin position="272"/>
        <end position="291"/>
    </location>
</feature>
<proteinExistence type="predicted"/>
<comment type="subcellular location">
    <subcellularLocation>
        <location evidence="1">Membrane</location>
        <topology evidence="1">Multi-pass membrane protein</topology>
    </subcellularLocation>
</comment>
<evidence type="ECO:0000313" key="6">
    <source>
        <dbReference type="EMBL" id="KAL1610165.1"/>
    </source>
</evidence>
<sequence>MVALCLGSTGPLYAGYMLAGGYSWKLYFYVVFAFAVALLIVAFFVVEETSYKRVSPATSPQLTLTTDKVADSSHTEFASSIPPRKTFAQQLKVWNGVDHEQEFWIMIPRSFTYFLVPQVLWVATSFGIYIGLGALAFNYTFPLKITAPPYSWSETNSGLITIATLLGFLLALPFLSSSDRLAAHYTRKNGGIREAEMRLGVMLPAMIIAPAGVILYGLAAQNNLHWIAYFFGVAMDQWGALFYFSFTLAYAVDSYNANTSEMLIAMNLGKQAISFGMGIYLLDWILANGFAVTISGIFAAVLLANNLVLLIFMFWGKRIRIFMSRTWLARLHRRTIKNVEVA</sequence>
<evidence type="ECO:0000256" key="5">
    <source>
        <dbReference type="SAM" id="Phobius"/>
    </source>
</evidence>
<reference evidence="6 7" key="1">
    <citation type="submission" date="2024-02" db="EMBL/GenBank/DDBJ databases">
        <title>De novo assembly and annotation of 12 fungi associated with fruit tree decline syndrome in Ontario, Canada.</title>
        <authorList>
            <person name="Sulman M."/>
            <person name="Ellouze W."/>
            <person name="Ilyukhin E."/>
        </authorList>
    </citation>
    <scope>NUCLEOTIDE SEQUENCE [LARGE SCALE GENOMIC DNA]</scope>
    <source>
        <strain evidence="6 7">M42-189</strain>
    </source>
</reference>
<comment type="caution">
    <text evidence="6">The sequence shown here is derived from an EMBL/GenBank/DDBJ whole genome shotgun (WGS) entry which is preliminary data.</text>
</comment>
<dbReference type="SUPFAM" id="SSF103473">
    <property type="entry name" value="MFS general substrate transporter"/>
    <property type="match status" value="1"/>
</dbReference>
<feature type="transmembrane region" description="Helical" evidence="5">
    <location>
        <begin position="26"/>
        <end position="46"/>
    </location>
</feature>
<feature type="transmembrane region" description="Helical" evidence="5">
    <location>
        <begin position="297"/>
        <end position="315"/>
    </location>
</feature>
<keyword evidence="2 5" id="KW-0812">Transmembrane</keyword>
<accession>A0ABR3S0F8</accession>
<dbReference type="Proteomes" id="UP001521785">
    <property type="component" value="Unassembled WGS sequence"/>
</dbReference>
<dbReference type="Gene3D" id="1.20.1250.20">
    <property type="entry name" value="MFS general substrate transporter like domains"/>
    <property type="match status" value="1"/>
</dbReference>
<keyword evidence="3 5" id="KW-1133">Transmembrane helix</keyword>
<organism evidence="6 7">
    <name type="scientific">Paraconiothyrium brasiliense</name>
    <dbReference type="NCBI Taxonomy" id="300254"/>
    <lineage>
        <taxon>Eukaryota</taxon>
        <taxon>Fungi</taxon>
        <taxon>Dikarya</taxon>
        <taxon>Ascomycota</taxon>
        <taxon>Pezizomycotina</taxon>
        <taxon>Dothideomycetes</taxon>
        <taxon>Pleosporomycetidae</taxon>
        <taxon>Pleosporales</taxon>
        <taxon>Massarineae</taxon>
        <taxon>Didymosphaeriaceae</taxon>
        <taxon>Paraconiothyrium</taxon>
    </lineage>
</organism>
<evidence type="ECO:0000256" key="1">
    <source>
        <dbReference type="ARBA" id="ARBA00004141"/>
    </source>
</evidence>
<name>A0ABR3S0F8_9PLEO</name>
<feature type="transmembrane region" description="Helical" evidence="5">
    <location>
        <begin position="157"/>
        <end position="176"/>
    </location>
</feature>
<gene>
    <name evidence="6" type="ORF">SLS60_001830</name>
</gene>
<dbReference type="InterPro" id="IPR036259">
    <property type="entry name" value="MFS_trans_sf"/>
</dbReference>
<evidence type="ECO:0000256" key="4">
    <source>
        <dbReference type="ARBA" id="ARBA00023136"/>
    </source>
</evidence>
<feature type="transmembrane region" description="Helical" evidence="5">
    <location>
        <begin position="226"/>
        <end position="251"/>
    </location>
</feature>
<evidence type="ECO:0000256" key="2">
    <source>
        <dbReference type="ARBA" id="ARBA00022692"/>
    </source>
</evidence>
<feature type="transmembrane region" description="Helical" evidence="5">
    <location>
        <begin position="197"/>
        <end position="220"/>
    </location>
</feature>
<evidence type="ECO:0000256" key="3">
    <source>
        <dbReference type="ARBA" id="ARBA00022989"/>
    </source>
</evidence>